<dbReference type="EMBL" id="JAACJN010000116">
    <property type="protein sequence ID" value="KAF5371444.1"/>
    <property type="molecule type" value="Genomic_DNA"/>
</dbReference>
<comment type="caution">
    <text evidence="3">The sequence shown here is derived from an EMBL/GenBank/DDBJ whole genome shotgun (WGS) entry which is preliminary data.</text>
</comment>
<accession>A0A8H5GUW3</accession>
<evidence type="ECO:0000313" key="3">
    <source>
        <dbReference type="EMBL" id="KAF5371444.1"/>
    </source>
</evidence>
<evidence type="ECO:0000256" key="1">
    <source>
        <dbReference type="SAM" id="Coils"/>
    </source>
</evidence>
<feature type="compositionally biased region" description="Basic and acidic residues" evidence="2">
    <location>
        <begin position="176"/>
        <end position="186"/>
    </location>
</feature>
<feature type="region of interest" description="Disordered" evidence="2">
    <location>
        <begin position="44"/>
        <end position="79"/>
    </location>
</feature>
<dbReference type="Proteomes" id="UP000518752">
    <property type="component" value="Unassembled WGS sequence"/>
</dbReference>
<evidence type="ECO:0000256" key="2">
    <source>
        <dbReference type="SAM" id="MobiDB-lite"/>
    </source>
</evidence>
<organism evidence="3 4">
    <name type="scientific">Collybiopsis confluens</name>
    <dbReference type="NCBI Taxonomy" id="2823264"/>
    <lineage>
        <taxon>Eukaryota</taxon>
        <taxon>Fungi</taxon>
        <taxon>Dikarya</taxon>
        <taxon>Basidiomycota</taxon>
        <taxon>Agaricomycotina</taxon>
        <taxon>Agaricomycetes</taxon>
        <taxon>Agaricomycetidae</taxon>
        <taxon>Agaricales</taxon>
        <taxon>Marasmiineae</taxon>
        <taxon>Omphalotaceae</taxon>
        <taxon>Collybiopsis</taxon>
    </lineage>
</organism>
<feature type="region of interest" description="Disordered" evidence="2">
    <location>
        <begin position="172"/>
        <end position="202"/>
    </location>
</feature>
<proteinExistence type="predicted"/>
<name>A0A8H5GUW3_9AGAR</name>
<feature type="coiled-coil region" evidence="1">
    <location>
        <begin position="89"/>
        <end position="123"/>
    </location>
</feature>
<feature type="region of interest" description="Disordered" evidence="2">
    <location>
        <begin position="136"/>
        <end position="158"/>
    </location>
</feature>
<sequence length="202" mass="21517">MSDLQIPPTNDVSALKKIEKKIVKEGKSEDSTVSHVLKDLAKLEKASDKATKNVDKSEHALEKSHRHEHKATKDLNKATHKHDLAIAAIANAENDLEARRVEAERLQAEVAKRKQEVNGVLEDQRVHNSVRETKLAEIHHARAGTTSSTGSTNASVIAPTNAAGNNVVASPVSATAEEKMPKKSEDAGIAGVGAGSPPAVNV</sequence>
<keyword evidence="4" id="KW-1185">Reference proteome</keyword>
<gene>
    <name evidence="3" type="ORF">D9757_009988</name>
</gene>
<dbReference type="AlphaFoldDB" id="A0A8H5GUW3"/>
<feature type="compositionally biased region" description="Low complexity" evidence="2">
    <location>
        <begin position="143"/>
        <end position="155"/>
    </location>
</feature>
<evidence type="ECO:0000313" key="4">
    <source>
        <dbReference type="Proteomes" id="UP000518752"/>
    </source>
</evidence>
<reference evidence="3 4" key="1">
    <citation type="journal article" date="2020" name="ISME J.">
        <title>Uncovering the hidden diversity of litter-decomposition mechanisms in mushroom-forming fungi.</title>
        <authorList>
            <person name="Floudas D."/>
            <person name="Bentzer J."/>
            <person name="Ahren D."/>
            <person name="Johansson T."/>
            <person name="Persson P."/>
            <person name="Tunlid A."/>
        </authorList>
    </citation>
    <scope>NUCLEOTIDE SEQUENCE [LARGE SCALE GENOMIC DNA]</scope>
    <source>
        <strain evidence="3 4">CBS 406.79</strain>
    </source>
</reference>
<protein>
    <submittedName>
        <fullName evidence="3">Uncharacterized protein</fullName>
    </submittedName>
</protein>
<keyword evidence="1" id="KW-0175">Coiled coil</keyword>
<dbReference type="OrthoDB" id="3364747at2759"/>